<evidence type="ECO:0000313" key="3">
    <source>
        <dbReference type="Proteomes" id="UP000197068"/>
    </source>
</evidence>
<proteinExistence type="predicted"/>
<evidence type="ECO:0000313" key="2">
    <source>
        <dbReference type="EMBL" id="GAW95215.1"/>
    </source>
</evidence>
<protein>
    <recommendedName>
        <fullName evidence="1">CD-NTase-associated protein 12/Pycsar effector protein TIR domain-containing protein</fullName>
    </recommendedName>
</protein>
<comment type="caution">
    <text evidence="2">The sequence shown here is derived from an EMBL/GenBank/DDBJ whole genome shotgun (WGS) entry which is preliminary data.</text>
</comment>
<accession>A0ABQ0MS97</accession>
<dbReference type="InterPro" id="IPR019302">
    <property type="entry name" value="CAP12/PCTIR_TIR_dom"/>
</dbReference>
<gene>
    <name evidence="2" type="ORF">MTCD1_00814</name>
</gene>
<sequence length="287" mass="32069">MTNKPRIFIGSSSDSLDIANACNVALDHTAEVSVWPNVFDKAGSDTLSSLMTKANNVDFALFVFSPDDITCIRGSDHQTVRDNVLFELGLFIGSLGKERCFILKPRNKELYIASDLAGINTLDFDSDRSDTNLDCAVNAACIKITTQMNQQGLFRGSVTKEKITSLKISKDEYSISDKSLRLLSELLSTHTTSVNGMFFWDIEQKALPFSESQLQIALIRLTRIGYINRAITEDYNGNTGYGFSITNSGIEYLLENEKRLDSIKIAEESAKQSLQQPQQQYQGYRPR</sequence>
<reference evidence="2 3" key="1">
    <citation type="submission" date="2017-06" db="EMBL/GenBank/DDBJ databases">
        <title>Whole Genome Sequences of Colwellia marinimaniae MTCD1.</title>
        <authorList>
            <person name="Kusumoto H."/>
            <person name="Inoue M."/>
            <person name="Tanikawa K."/>
            <person name="Maeji H."/>
            <person name="Cameron J.H."/>
            <person name="Bartlett D.H."/>
        </authorList>
    </citation>
    <scope>NUCLEOTIDE SEQUENCE [LARGE SCALE GENOMIC DNA]</scope>
    <source>
        <strain evidence="2 3">MTCD1</strain>
    </source>
</reference>
<dbReference type="Pfam" id="PF10137">
    <property type="entry name" value="CAP12-PCTIR_TIR"/>
    <property type="match status" value="1"/>
</dbReference>
<keyword evidence="3" id="KW-1185">Reference proteome</keyword>
<evidence type="ECO:0000259" key="1">
    <source>
        <dbReference type="Pfam" id="PF10137"/>
    </source>
</evidence>
<feature type="domain" description="CD-NTase-associated protein 12/Pycsar effector protein TIR" evidence="1">
    <location>
        <begin position="6"/>
        <end position="125"/>
    </location>
</feature>
<organism evidence="2 3">
    <name type="scientific">Colwellia marinimaniae</name>
    <dbReference type="NCBI Taxonomy" id="1513592"/>
    <lineage>
        <taxon>Bacteria</taxon>
        <taxon>Pseudomonadati</taxon>
        <taxon>Pseudomonadota</taxon>
        <taxon>Gammaproteobacteria</taxon>
        <taxon>Alteromonadales</taxon>
        <taxon>Colwelliaceae</taxon>
        <taxon>Colwellia</taxon>
    </lineage>
</organism>
<dbReference type="EMBL" id="BDQM01000004">
    <property type="protein sequence ID" value="GAW95215.1"/>
    <property type="molecule type" value="Genomic_DNA"/>
</dbReference>
<dbReference type="RefSeq" id="WP_057181170.1">
    <property type="nucleotide sequence ID" value="NZ_BDQM01000004.1"/>
</dbReference>
<dbReference type="Proteomes" id="UP000197068">
    <property type="component" value="Unassembled WGS sequence"/>
</dbReference>
<name>A0ABQ0MS97_9GAMM</name>